<dbReference type="InterPro" id="IPR002213">
    <property type="entry name" value="UDP_glucos_trans"/>
</dbReference>
<keyword evidence="8" id="KW-1185">Reference proteome</keyword>
<organism evidence="8 9">
    <name type="scientific">Meloidogyne floridensis</name>
    <dbReference type="NCBI Taxonomy" id="298350"/>
    <lineage>
        <taxon>Eukaryota</taxon>
        <taxon>Metazoa</taxon>
        <taxon>Ecdysozoa</taxon>
        <taxon>Nematoda</taxon>
        <taxon>Chromadorea</taxon>
        <taxon>Rhabditida</taxon>
        <taxon>Tylenchina</taxon>
        <taxon>Tylenchomorpha</taxon>
        <taxon>Tylenchoidea</taxon>
        <taxon>Meloidogynidae</taxon>
        <taxon>Meloidogyninae</taxon>
        <taxon>Meloidogyne</taxon>
    </lineage>
</organism>
<evidence type="ECO:0000256" key="2">
    <source>
        <dbReference type="ARBA" id="ARBA00012544"/>
    </source>
</evidence>
<evidence type="ECO:0000256" key="4">
    <source>
        <dbReference type="ARBA" id="ARBA00022679"/>
    </source>
</evidence>
<name>A0A915NJ17_9BILA</name>
<evidence type="ECO:0000256" key="7">
    <source>
        <dbReference type="SAM" id="Phobius"/>
    </source>
</evidence>
<protein>
    <recommendedName>
        <fullName evidence="2">glucuronosyltransferase</fullName>
        <ecNumber evidence="2">2.4.1.17</ecNumber>
    </recommendedName>
</protein>
<dbReference type="AlphaFoldDB" id="A0A915NJ17"/>
<keyword evidence="7" id="KW-0812">Transmembrane</keyword>
<feature type="region of interest" description="Disordered" evidence="6">
    <location>
        <begin position="12"/>
        <end position="33"/>
    </location>
</feature>
<dbReference type="Proteomes" id="UP000887560">
    <property type="component" value="Unplaced"/>
</dbReference>
<dbReference type="Pfam" id="PF00201">
    <property type="entry name" value="UDPGT"/>
    <property type="match status" value="1"/>
</dbReference>
<keyword evidence="7" id="KW-1133">Transmembrane helix</keyword>
<accession>A0A915NJ17</accession>
<evidence type="ECO:0000313" key="8">
    <source>
        <dbReference type="Proteomes" id="UP000887560"/>
    </source>
</evidence>
<sequence>LFHRRFKRGNCCSGGEGATDDHDEGFTRRPGKEPMREVEQDMLVYTKNGGKTINPKNFQVIHVPINYKNIDEYKNSSKYHTIGIYKEIITNQSGILDRLRKDENNNIKYDIGIAEFNVMAGSFAVFEALGIEETFDVSNSVFNPQYLQFLGINVLDYQSSRFNLAKPGDWVNGEWQKDRDENRSEHEVINRLIQKLFTSTSHDLYDSLFDDLKLAIEKPSTLDVLFKKIKYHFINQHPLIKFNEFPEDDKIVYIGGILFYCHVLVSFGTMDYIEMYPILYIIRQVFVKFPHCYFHIRATGNSTFDNGYTTKDPLPQKEILSHPNTRVFISHCGINSVNEMRSDSVDNSDYWD</sequence>
<evidence type="ECO:0000256" key="5">
    <source>
        <dbReference type="ARBA" id="ARBA00047475"/>
    </source>
</evidence>
<dbReference type="InterPro" id="IPR050271">
    <property type="entry name" value="UDP-glycosyltransferase"/>
</dbReference>
<dbReference type="Gene3D" id="3.40.50.2000">
    <property type="entry name" value="Glycogen Phosphorylase B"/>
    <property type="match status" value="1"/>
</dbReference>
<dbReference type="EC" id="2.4.1.17" evidence="2"/>
<dbReference type="SUPFAM" id="SSF53756">
    <property type="entry name" value="UDP-Glycosyltransferase/glycogen phosphorylase"/>
    <property type="match status" value="1"/>
</dbReference>
<evidence type="ECO:0000256" key="3">
    <source>
        <dbReference type="ARBA" id="ARBA00022676"/>
    </source>
</evidence>
<reference evidence="9" key="1">
    <citation type="submission" date="2022-11" db="UniProtKB">
        <authorList>
            <consortium name="WormBaseParasite"/>
        </authorList>
    </citation>
    <scope>IDENTIFICATION</scope>
</reference>
<dbReference type="WBParaSite" id="scf7180000419152.g3447">
    <property type="protein sequence ID" value="scf7180000419152.g3447"/>
    <property type="gene ID" value="scf7180000419152.g3447"/>
</dbReference>
<dbReference type="PANTHER" id="PTHR48043:SF145">
    <property type="entry name" value="FI06409P-RELATED"/>
    <property type="match status" value="1"/>
</dbReference>
<keyword evidence="3" id="KW-0328">Glycosyltransferase</keyword>
<comment type="similarity">
    <text evidence="1">Belongs to the UDP-glycosyltransferase family.</text>
</comment>
<evidence type="ECO:0000256" key="1">
    <source>
        <dbReference type="ARBA" id="ARBA00009995"/>
    </source>
</evidence>
<dbReference type="GO" id="GO:0015020">
    <property type="term" value="F:glucuronosyltransferase activity"/>
    <property type="evidence" value="ECO:0007669"/>
    <property type="project" value="UniProtKB-EC"/>
</dbReference>
<dbReference type="PANTHER" id="PTHR48043">
    <property type="entry name" value="EG:EG0003.4 PROTEIN-RELATED"/>
    <property type="match status" value="1"/>
</dbReference>
<feature type="transmembrane region" description="Helical" evidence="7">
    <location>
        <begin position="251"/>
        <end position="273"/>
    </location>
</feature>
<proteinExistence type="inferred from homology"/>
<keyword evidence="7" id="KW-0472">Membrane</keyword>
<keyword evidence="4" id="KW-0808">Transferase</keyword>
<comment type="catalytic activity">
    <reaction evidence="5">
        <text>glucuronate acceptor + UDP-alpha-D-glucuronate = acceptor beta-D-glucuronoside + UDP + H(+)</text>
        <dbReference type="Rhea" id="RHEA:21032"/>
        <dbReference type="ChEBI" id="CHEBI:15378"/>
        <dbReference type="ChEBI" id="CHEBI:58052"/>
        <dbReference type="ChEBI" id="CHEBI:58223"/>
        <dbReference type="ChEBI" id="CHEBI:132367"/>
        <dbReference type="ChEBI" id="CHEBI:132368"/>
        <dbReference type="EC" id="2.4.1.17"/>
    </reaction>
</comment>
<evidence type="ECO:0000313" key="9">
    <source>
        <dbReference type="WBParaSite" id="scf7180000419152.g3447"/>
    </source>
</evidence>
<feature type="compositionally biased region" description="Basic and acidic residues" evidence="6">
    <location>
        <begin position="24"/>
        <end position="33"/>
    </location>
</feature>
<evidence type="ECO:0000256" key="6">
    <source>
        <dbReference type="SAM" id="MobiDB-lite"/>
    </source>
</evidence>